<evidence type="ECO:0000259" key="3">
    <source>
        <dbReference type="Pfam" id="PF00188"/>
    </source>
</evidence>
<feature type="domain" description="CAP-associated" evidence="4">
    <location>
        <begin position="101"/>
        <end position="238"/>
    </location>
</feature>
<sequence length="374" mass="43013">MPKLRTIVFFLLIGGLIWFFYEDDYKQGGLTGVWYEMKDDFSNLKDNGQISSTINNLRFELENFFDSVTDDQSDLPPSPNIESPDLTKPSEQSFSIHNIEINDSKSEVENILNDSKRSSLNEYGVDWFTYHDHYQNFVMVAYNDDNEVAGLYTNQDLISSNIDITLENDKNDVREALGEPLDSIKKGFVKYRINDNDEQDTYLIDDNYVTFFYDIHQEDTVSAIQIIAERLENQKDDYFASPGNTLAEGLEYQLYDLTNAARVKFEEPILEWHDASKVTAQNHSEDMAENNYFGHTNLDGQSPFDRLEDDDITFRMAGENLAAGQPSSIYAHQGLMNSKGHRENILNSDFRLMSVGVAFQEDGQPFYTETYLTQ</sequence>
<evidence type="ECO:0000313" key="6">
    <source>
        <dbReference type="Proteomes" id="UP000339690"/>
    </source>
</evidence>
<dbReference type="PANTHER" id="PTHR31157">
    <property type="entry name" value="SCP DOMAIN-CONTAINING PROTEIN"/>
    <property type="match status" value="1"/>
</dbReference>
<dbReference type="AlphaFoldDB" id="A0A5Q2TL66"/>
<keyword evidence="6" id="KW-1185">Reference proteome</keyword>
<dbReference type="InterPro" id="IPR014044">
    <property type="entry name" value="CAP_dom"/>
</dbReference>
<feature type="region of interest" description="Disordered" evidence="1">
    <location>
        <begin position="70"/>
        <end position="90"/>
    </location>
</feature>
<feature type="domain" description="SCP" evidence="3">
    <location>
        <begin position="256"/>
        <end position="367"/>
    </location>
</feature>
<dbReference type="Pfam" id="PF00188">
    <property type="entry name" value="CAP"/>
    <property type="match status" value="1"/>
</dbReference>
<keyword evidence="5" id="KW-0645">Protease</keyword>
<dbReference type="SUPFAM" id="SSF55797">
    <property type="entry name" value="PR-1-like"/>
    <property type="match status" value="1"/>
</dbReference>
<accession>A0A5Q2TL66</accession>
<evidence type="ECO:0000313" key="5">
    <source>
        <dbReference type="EMBL" id="QGH34703.1"/>
    </source>
</evidence>
<feature type="transmembrane region" description="Helical" evidence="2">
    <location>
        <begin position="6"/>
        <end position="21"/>
    </location>
</feature>
<keyword evidence="2" id="KW-0472">Membrane</keyword>
<dbReference type="InterPro" id="IPR035940">
    <property type="entry name" value="CAP_sf"/>
</dbReference>
<dbReference type="PANTHER" id="PTHR31157:SF1">
    <property type="entry name" value="SCP DOMAIN-CONTAINING PROTEIN"/>
    <property type="match status" value="1"/>
</dbReference>
<evidence type="ECO:0000259" key="4">
    <source>
        <dbReference type="Pfam" id="PF14504"/>
    </source>
</evidence>
<proteinExistence type="predicted"/>
<dbReference type="GO" id="GO:0006508">
    <property type="term" value="P:proteolysis"/>
    <property type="evidence" value="ECO:0007669"/>
    <property type="project" value="UniProtKB-KW"/>
</dbReference>
<gene>
    <name evidence="5" type="ORF">GI584_11960</name>
</gene>
<dbReference type="EMBL" id="CP045915">
    <property type="protein sequence ID" value="QGH34703.1"/>
    <property type="molecule type" value="Genomic_DNA"/>
</dbReference>
<dbReference type="KEGG" id="grc:GI584_11960"/>
<organism evidence="5 6">
    <name type="scientific">Gracilibacillus salitolerans</name>
    <dbReference type="NCBI Taxonomy" id="2663022"/>
    <lineage>
        <taxon>Bacteria</taxon>
        <taxon>Bacillati</taxon>
        <taxon>Bacillota</taxon>
        <taxon>Bacilli</taxon>
        <taxon>Bacillales</taxon>
        <taxon>Bacillaceae</taxon>
        <taxon>Gracilibacillus</taxon>
    </lineage>
</organism>
<evidence type="ECO:0000256" key="1">
    <source>
        <dbReference type="SAM" id="MobiDB-lite"/>
    </source>
</evidence>
<evidence type="ECO:0000256" key="2">
    <source>
        <dbReference type="SAM" id="Phobius"/>
    </source>
</evidence>
<keyword evidence="2" id="KW-0812">Transmembrane</keyword>
<dbReference type="InterPro" id="IPR029410">
    <property type="entry name" value="CAP_assoc"/>
</dbReference>
<dbReference type="CDD" id="cd05379">
    <property type="entry name" value="CAP_bacterial"/>
    <property type="match status" value="1"/>
</dbReference>
<dbReference type="Gene3D" id="3.40.33.10">
    <property type="entry name" value="CAP"/>
    <property type="match status" value="1"/>
</dbReference>
<protein>
    <submittedName>
        <fullName evidence="5">Serine protease</fullName>
    </submittedName>
</protein>
<dbReference type="Pfam" id="PF14504">
    <property type="entry name" value="CAP_assoc_N"/>
    <property type="match status" value="1"/>
</dbReference>
<keyword evidence="5" id="KW-0378">Hydrolase</keyword>
<dbReference type="Proteomes" id="UP000339690">
    <property type="component" value="Chromosome"/>
</dbReference>
<reference evidence="5 6" key="1">
    <citation type="submission" date="2019-11" db="EMBL/GenBank/DDBJ databases">
        <title>Gracilibacillus salitolerans sp. nov., a moderate halophile isolated from a saline soil in northwest China.</title>
        <authorList>
            <person name="Gan L."/>
        </authorList>
    </citation>
    <scope>NUCLEOTIDE SEQUENCE [LARGE SCALE GENOMIC DNA]</scope>
    <source>
        <strain evidence="5 6">SCU50</strain>
    </source>
</reference>
<dbReference type="RefSeq" id="WP_153791376.1">
    <property type="nucleotide sequence ID" value="NZ_CP045915.1"/>
</dbReference>
<keyword evidence="2" id="KW-1133">Transmembrane helix</keyword>
<dbReference type="GO" id="GO:0008233">
    <property type="term" value="F:peptidase activity"/>
    <property type="evidence" value="ECO:0007669"/>
    <property type="project" value="UniProtKB-KW"/>
</dbReference>
<name>A0A5Q2TL66_9BACI</name>